<dbReference type="PROSITE" id="PS00198">
    <property type="entry name" value="4FE4S_FER_1"/>
    <property type="match status" value="2"/>
</dbReference>
<evidence type="ECO:0000256" key="3">
    <source>
        <dbReference type="ARBA" id="ARBA00023014"/>
    </source>
</evidence>
<dbReference type="Gene3D" id="3.40.50.360">
    <property type="match status" value="1"/>
</dbReference>
<sequence length="252" mass="27041">MSTYSIYFSPTGGTKRVMDCLAQGWDKAEALDLSDPTTDYSSFSFGAEDLCLIGVPSFGGRVPQTAVERLGKMKADRTPAVLVCVYGNRAYEDTLLELSDTLTAAGFRPRAAVAAIAEHSIMHQFAAGRPDEADARELAEFAERIKVSLMEDADKELTLPGNRPYKPFGGTLKPSVTESCTGCGICAKVCPVQAISVDNPKNPAEERCISCMRCVAVCPDGGRVVDGKLLEGLVSRIGKALEGHKENELMLP</sequence>
<evidence type="ECO:0000259" key="4">
    <source>
        <dbReference type="PROSITE" id="PS50902"/>
    </source>
</evidence>
<dbReference type="AlphaFoldDB" id="A0A9D1D016"/>
<dbReference type="PANTHER" id="PTHR43122">
    <property type="entry name" value="FERREDOXIN SUBUNIT OF PYRUVATE:FLAVODOXIN OXIDOREDUCTASE-RELATED"/>
    <property type="match status" value="1"/>
</dbReference>
<dbReference type="GO" id="GO:0016651">
    <property type="term" value="F:oxidoreductase activity, acting on NAD(P)H"/>
    <property type="evidence" value="ECO:0007669"/>
    <property type="project" value="UniProtKB-ARBA"/>
</dbReference>
<dbReference type="InterPro" id="IPR029039">
    <property type="entry name" value="Flavoprotein-like_sf"/>
</dbReference>
<dbReference type="EMBL" id="DVFT01000014">
    <property type="protein sequence ID" value="HIQ95118.1"/>
    <property type="molecule type" value="Genomic_DNA"/>
</dbReference>
<evidence type="ECO:0000313" key="7">
    <source>
        <dbReference type="Proteomes" id="UP000886886"/>
    </source>
</evidence>
<gene>
    <name evidence="6" type="ORF">IAB26_01010</name>
</gene>
<dbReference type="GO" id="GO:0051536">
    <property type="term" value="F:iron-sulfur cluster binding"/>
    <property type="evidence" value="ECO:0007669"/>
    <property type="project" value="UniProtKB-KW"/>
</dbReference>
<dbReference type="Gene3D" id="3.30.70.20">
    <property type="match status" value="1"/>
</dbReference>
<dbReference type="PANTHER" id="PTHR43122:SF1">
    <property type="entry name" value="IRON-SULFUR-BINDING PROTEIN"/>
    <property type="match status" value="1"/>
</dbReference>
<protein>
    <submittedName>
        <fullName evidence="6">EFR1 family ferrodoxin</fullName>
    </submittedName>
</protein>
<name>A0A9D1D016_9FIRM</name>
<dbReference type="SUPFAM" id="SSF52218">
    <property type="entry name" value="Flavoproteins"/>
    <property type="match status" value="1"/>
</dbReference>
<dbReference type="Proteomes" id="UP000886886">
    <property type="component" value="Unassembled WGS sequence"/>
</dbReference>
<dbReference type="SUPFAM" id="SSF54862">
    <property type="entry name" value="4Fe-4S ferredoxins"/>
    <property type="match status" value="1"/>
</dbReference>
<keyword evidence="2" id="KW-0408">Iron</keyword>
<dbReference type="InterPro" id="IPR008254">
    <property type="entry name" value="Flavodoxin/NO_synth"/>
</dbReference>
<evidence type="ECO:0000259" key="5">
    <source>
        <dbReference type="PROSITE" id="PS51379"/>
    </source>
</evidence>
<dbReference type="InterPro" id="IPR017900">
    <property type="entry name" value="4Fe4S_Fe_S_CS"/>
</dbReference>
<feature type="domain" description="4Fe-4S ferredoxin-type" evidence="5">
    <location>
        <begin position="172"/>
        <end position="200"/>
    </location>
</feature>
<dbReference type="PROSITE" id="PS50902">
    <property type="entry name" value="FLAVODOXIN_LIKE"/>
    <property type="match status" value="1"/>
</dbReference>
<feature type="domain" description="Flavodoxin-like" evidence="4">
    <location>
        <begin position="3"/>
        <end position="146"/>
    </location>
</feature>
<dbReference type="InterPro" id="IPR047964">
    <property type="entry name" value="EFR1-like"/>
</dbReference>
<reference evidence="6" key="1">
    <citation type="submission" date="2020-10" db="EMBL/GenBank/DDBJ databases">
        <authorList>
            <person name="Gilroy R."/>
        </authorList>
    </citation>
    <scope>NUCLEOTIDE SEQUENCE</scope>
    <source>
        <strain evidence="6">ChiSjej3B21-11622</strain>
    </source>
</reference>
<feature type="domain" description="4Fe-4S ferredoxin-type" evidence="5">
    <location>
        <begin position="205"/>
        <end position="228"/>
    </location>
</feature>
<dbReference type="GO" id="GO:0046872">
    <property type="term" value="F:metal ion binding"/>
    <property type="evidence" value="ECO:0007669"/>
    <property type="project" value="UniProtKB-KW"/>
</dbReference>
<evidence type="ECO:0000256" key="1">
    <source>
        <dbReference type="ARBA" id="ARBA00022723"/>
    </source>
</evidence>
<comment type="caution">
    <text evidence="6">The sequence shown here is derived from an EMBL/GenBank/DDBJ whole genome shotgun (WGS) entry which is preliminary data.</text>
</comment>
<dbReference type="PROSITE" id="PS51379">
    <property type="entry name" value="4FE4S_FER_2"/>
    <property type="match status" value="2"/>
</dbReference>
<evidence type="ECO:0000256" key="2">
    <source>
        <dbReference type="ARBA" id="ARBA00023004"/>
    </source>
</evidence>
<dbReference type="InterPro" id="IPR017896">
    <property type="entry name" value="4Fe4S_Fe-S-bd"/>
</dbReference>
<organism evidence="6 7">
    <name type="scientific">Candidatus Limivivens merdigallinarum</name>
    <dbReference type="NCBI Taxonomy" id="2840859"/>
    <lineage>
        <taxon>Bacteria</taxon>
        <taxon>Bacillati</taxon>
        <taxon>Bacillota</taxon>
        <taxon>Clostridia</taxon>
        <taxon>Lachnospirales</taxon>
        <taxon>Lachnospiraceae</taxon>
        <taxon>Lachnospiraceae incertae sedis</taxon>
        <taxon>Candidatus Limivivens</taxon>
    </lineage>
</organism>
<keyword evidence="1" id="KW-0479">Metal-binding</keyword>
<dbReference type="GO" id="GO:0010181">
    <property type="term" value="F:FMN binding"/>
    <property type="evidence" value="ECO:0007669"/>
    <property type="project" value="InterPro"/>
</dbReference>
<reference evidence="6" key="2">
    <citation type="journal article" date="2021" name="PeerJ">
        <title>Extensive microbial diversity within the chicken gut microbiome revealed by metagenomics and culture.</title>
        <authorList>
            <person name="Gilroy R."/>
            <person name="Ravi A."/>
            <person name="Getino M."/>
            <person name="Pursley I."/>
            <person name="Horton D.L."/>
            <person name="Alikhan N.F."/>
            <person name="Baker D."/>
            <person name="Gharbi K."/>
            <person name="Hall N."/>
            <person name="Watson M."/>
            <person name="Adriaenssens E.M."/>
            <person name="Foster-Nyarko E."/>
            <person name="Jarju S."/>
            <person name="Secka A."/>
            <person name="Antonio M."/>
            <person name="Oren A."/>
            <person name="Chaudhuri R.R."/>
            <person name="La Ragione R."/>
            <person name="Hildebrand F."/>
            <person name="Pallen M.J."/>
        </authorList>
    </citation>
    <scope>NUCLEOTIDE SEQUENCE</scope>
    <source>
        <strain evidence="6">ChiSjej3B21-11622</strain>
    </source>
</reference>
<evidence type="ECO:0000313" key="6">
    <source>
        <dbReference type="EMBL" id="HIQ95118.1"/>
    </source>
</evidence>
<proteinExistence type="predicted"/>
<accession>A0A9D1D016</accession>
<dbReference type="NCBIfam" id="NF038196">
    <property type="entry name" value="ferrodoxin_EFR1"/>
    <property type="match status" value="1"/>
</dbReference>
<dbReference type="Pfam" id="PF13187">
    <property type="entry name" value="Fer4_9"/>
    <property type="match status" value="1"/>
</dbReference>
<keyword evidence="3" id="KW-0411">Iron-sulfur</keyword>